<protein>
    <recommendedName>
        <fullName evidence="1">Transposase InsH N-terminal domain-containing protein</fullName>
    </recommendedName>
</protein>
<sequence>MIGFQRDNQKRLFYSFNLEDHVPQNHLLRSINQHLDLTNLRQHLAEYYSHTGTIPYTGGAAWNSLFVESGLRAENNVVLLGPAACRSGRYS</sequence>
<gene>
    <name evidence="2" type="ORF">GALL_82100</name>
</gene>
<dbReference type="EMBL" id="MLJW01000025">
    <property type="protein sequence ID" value="OIR09804.1"/>
    <property type="molecule type" value="Genomic_DNA"/>
</dbReference>
<comment type="caution">
    <text evidence="2">The sequence shown here is derived from an EMBL/GenBank/DDBJ whole genome shotgun (WGS) entry which is preliminary data.</text>
</comment>
<proteinExistence type="predicted"/>
<feature type="domain" description="Transposase InsH N-terminal" evidence="1">
    <location>
        <begin position="17"/>
        <end position="57"/>
    </location>
</feature>
<evidence type="ECO:0000259" key="1">
    <source>
        <dbReference type="Pfam" id="PF05598"/>
    </source>
</evidence>
<dbReference type="InterPro" id="IPR008490">
    <property type="entry name" value="Transposase_InsH_N"/>
</dbReference>
<name>A0A1J5T7L3_9ZZZZ</name>
<dbReference type="AlphaFoldDB" id="A0A1J5T7L3"/>
<organism evidence="2">
    <name type="scientific">mine drainage metagenome</name>
    <dbReference type="NCBI Taxonomy" id="410659"/>
    <lineage>
        <taxon>unclassified sequences</taxon>
        <taxon>metagenomes</taxon>
        <taxon>ecological metagenomes</taxon>
    </lineage>
</organism>
<reference evidence="2" key="1">
    <citation type="submission" date="2016-10" db="EMBL/GenBank/DDBJ databases">
        <title>Sequence of Gallionella enrichment culture.</title>
        <authorList>
            <person name="Poehlein A."/>
            <person name="Muehling M."/>
            <person name="Daniel R."/>
        </authorList>
    </citation>
    <scope>NUCLEOTIDE SEQUENCE</scope>
</reference>
<evidence type="ECO:0000313" key="2">
    <source>
        <dbReference type="EMBL" id="OIR09804.1"/>
    </source>
</evidence>
<dbReference type="Pfam" id="PF05598">
    <property type="entry name" value="DUF772"/>
    <property type="match status" value="1"/>
</dbReference>
<accession>A0A1J5T7L3</accession>